<reference evidence="2 3" key="1">
    <citation type="submission" date="2024-06" db="EMBL/GenBank/DDBJ databases">
        <title>Genomics of switchgrass bacterial isolates.</title>
        <authorList>
            <person name="Shade A."/>
        </authorList>
    </citation>
    <scope>NUCLEOTIDE SEQUENCE [LARGE SCALE GENOMIC DNA]</scope>
    <source>
        <strain evidence="2 3">PvP084</strain>
    </source>
</reference>
<comment type="caution">
    <text evidence="2">The sequence shown here is derived from an EMBL/GenBank/DDBJ whole genome shotgun (WGS) entry which is preliminary data.</text>
</comment>
<evidence type="ECO:0000256" key="1">
    <source>
        <dbReference type="SAM" id="MobiDB-lite"/>
    </source>
</evidence>
<protein>
    <submittedName>
        <fullName evidence="2">Uncharacterized protein</fullName>
    </submittedName>
</protein>
<feature type="region of interest" description="Disordered" evidence="1">
    <location>
        <begin position="13"/>
        <end position="40"/>
    </location>
</feature>
<keyword evidence="3" id="KW-1185">Reference proteome</keyword>
<dbReference type="Proteomes" id="UP001549119">
    <property type="component" value="Unassembled WGS sequence"/>
</dbReference>
<organism evidence="2 3">
    <name type="scientific">Methylobacterium radiotolerans</name>
    <dbReference type="NCBI Taxonomy" id="31998"/>
    <lineage>
        <taxon>Bacteria</taxon>
        <taxon>Pseudomonadati</taxon>
        <taxon>Pseudomonadota</taxon>
        <taxon>Alphaproteobacteria</taxon>
        <taxon>Hyphomicrobiales</taxon>
        <taxon>Methylobacteriaceae</taxon>
        <taxon>Methylobacterium</taxon>
    </lineage>
</organism>
<dbReference type="RefSeq" id="WP_354404512.1">
    <property type="nucleotide sequence ID" value="NZ_JBEPNW010000002.1"/>
</dbReference>
<sequence>MMRSTALVIASFCRSEPRAEDHGTDQADDDGGGHPPDEGLDQRLLESLKILGRAADQDVFAARELGELAEQRAAAVVHRLRQDERPPDRRLIGKVDRRARPAHVVWSEQDERTAAFGEILGGVDALAQRPRRQAQEVLRLPPDPLERGLAAVAARVDV</sequence>
<accession>A0ABV2NCU8</accession>
<evidence type="ECO:0000313" key="3">
    <source>
        <dbReference type="Proteomes" id="UP001549119"/>
    </source>
</evidence>
<dbReference type="EMBL" id="JBEPNW010000002">
    <property type="protein sequence ID" value="MET3864310.1"/>
    <property type="molecule type" value="Genomic_DNA"/>
</dbReference>
<name>A0ABV2NCU8_9HYPH</name>
<feature type="compositionally biased region" description="Basic and acidic residues" evidence="1">
    <location>
        <begin position="15"/>
        <end position="40"/>
    </location>
</feature>
<proteinExistence type="predicted"/>
<gene>
    <name evidence="2" type="ORF">ABIC20_001619</name>
</gene>
<evidence type="ECO:0000313" key="2">
    <source>
        <dbReference type="EMBL" id="MET3864310.1"/>
    </source>
</evidence>